<dbReference type="EMBL" id="HBUF01292429">
    <property type="protein sequence ID" value="CAG6689501.1"/>
    <property type="molecule type" value="Transcribed_RNA"/>
</dbReference>
<dbReference type="AlphaFoldDB" id="A0A8D8TQD0"/>
<accession>A0A8D8TQD0</accession>
<proteinExistence type="predicted"/>
<evidence type="ECO:0000313" key="1">
    <source>
        <dbReference type="EMBL" id="CAG6689501.1"/>
    </source>
</evidence>
<reference evidence="1" key="1">
    <citation type="submission" date="2021-05" db="EMBL/GenBank/DDBJ databases">
        <authorList>
            <person name="Alioto T."/>
            <person name="Alioto T."/>
            <person name="Gomez Garrido J."/>
        </authorList>
    </citation>
    <scope>NUCLEOTIDE SEQUENCE</scope>
</reference>
<name>A0A8D8TQD0_9HEMI</name>
<protein>
    <submittedName>
        <fullName evidence="1">Uncharacterized protein</fullName>
    </submittedName>
</protein>
<sequence>MDKYVGHTRHIGQMETSRNQAEVVDQEKRAIYEPFTINDIFVFGSLVGTMELLESSQWHLKNFEHLNLPASMIQDILIAAIRRGLELFTTISTSPHEKHPSLCRFLGHPSLPLLIF</sequence>
<organism evidence="1">
    <name type="scientific">Cacopsylla melanoneura</name>
    <dbReference type="NCBI Taxonomy" id="428564"/>
    <lineage>
        <taxon>Eukaryota</taxon>
        <taxon>Metazoa</taxon>
        <taxon>Ecdysozoa</taxon>
        <taxon>Arthropoda</taxon>
        <taxon>Hexapoda</taxon>
        <taxon>Insecta</taxon>
        <taxon>Pterygota</taxon>
        <taxon>Neoptera</taxon>
        <taxon>Paraneoptera</taxon>
        <taxon>Hemiptera</taxon>
        <taxon>Sternorrhyncha</taxon>
        <taxon>Psylloidea</taxon>
        <taxon>Psyllidae</taxon>
        <taxon>Psyllinae</taxon>
        <taxon>Cacopsylla</taxon>
    </lineage>
</organism>